<evidence type="ECO:0000259" key="2">
    <source>
        <dbReference type="Pfam" id="PF03629"/>
    </source>
</evidence>
<dbReference type="EMBL" id="UINC01086359">
    <property type="protein sequence ID" value="SVC34742.1"/>
    <property type="molecule type" value="Genomic_DNA"/>
</dbReference>
<proteinExistence type="predicted"/>
<organism evidence="3">
    <name type="scientific">marine metagenome</name>
    <dbReference type="NCBI Taxonomy" id="408172"/>
    <lineage>
        <taxon>unclassified sequences</taxon>
        <taxon>metagenomes</taxon>
        <taxon>ecological metagenomes</taxon>
    </lineage>
</organism>
<dbReference type="InterPro" id="IPR039329">
    <property type="entry name" value="SIAE"/>
</dbReference>
<reference evidence="3" key="1">
    <citation type="submission" date="2018-05" db="EMBL/GenBank/DDBJ databases">
        <authorList>
            <person name="Lanie J.A."/>
            <person name="Ng W.-L."/>
            <person name="Kazmierczak K.M."/>
            <person name="Andrzejewski T.M."/>
            <person name="Davidsen T.M."/>
            <person name="Wayne K.J."/>
            <person name="Tettelin H."/>
            <person name="Glass J.I."/>
            <person name="Rusch D."/>
            <person name="Podicherti R."/>
            <person name="Tsui H.-C.T."/>
            <person name="Winkler M.E."/>
        </authorList>
    </citation>
    <scope>NUCLEOTIDE SEQUENCE</scope>
</reference>
<feature type="non-terminal residue" evidence="3">
    <location>
        <position position="1"/>
    </location>
</feature>
<evidence type="ECO:0000313" key="3">
    <source>
        <dbReference type="EMBL" id="SVC34742.1"/>
    </source>
</evidence>
<dbReference type="InterPro" id="IPR005181">
    <property type="entry name" value="SASA"/>
</dbReference>
<dbReference type="Gene3D" id="3.40.50.1110">
    <property type="entry name" value="SGNH hydrolase"/>
    <property type="match status" value="1"/>
</dbReference>
<dbReference type="PANTHER" id="PTHR22901">
    <property type="entry name" value="SIALATE O-ACETYLESTERASE"/>
    <property type="match status" value="1"/>
</dbReference>
<dbReference type="SUPFAM" id="SSF52266">
    <property type="entry name" value="SGNH hydrolase"/>
    <property type="match status" value="1"/>
</dbReference>
<keyword evidence="1" id="KW-0378">Hydrolase</keyword>
<sequence>YQGESNQGRAEAYRRQLPTMVTSWRKAFHKNDLAFLAVQLPAFGKVRNWPRSAWSEMRESIALLEKSLPYTATVVSTDCGLPDEIHPPLKKPIGQRLALAARAKVYGEKDLISREPRPRKITFLENTALIDFDQNLETKDGQLEVKGFSLAGLDQKFHPAKAIIKGGGSAWVTSEKVKEPIAVRYAWQDSPISNLQNKEGMPVGTFRSDVWELQTQASITTPLVLKKSGTPKKPEIFDGQGMLIDLGTRVSEHNWVMDGDLWTSRPDFLKRHGREPRIAGQTAGLFIGEIPITIPRDHEAEKGRPDMKSKCYFSPDKIKPGEMGYAKGGSLYFRWPKGCKPGKATGADRNRFKPIILPAKNGVNGVSIACSNIIIRNLTVKYAGNDGFNIHGDRRGIRLEKV</sequence>
<protein>
    <recommendedName>
        <fullName evidence="2">Sialate O-acetylesterase domain-containing protein</fullName>
    </recommendedName>
</protein>
<gene>
    <name evidence="3" type="ORF">METZ01_LOCUS287596</name>
</gene>
<dbReference type="GO" id="GO:0005975">
    <property type="term" value="P:carbohydrate metabolic process"/>
    <property type="evidence" value="ECO:0007669"/>
    <property type="project" value="TreeGrafter"/>
</dbReference>
<dbReference type="Pfam" id="PF03629">
    <property type="entry name" value="SASA"/>
    <property type="match status" value="1"/>
</dbReference>
<feature type="domain" description="Sialate O-acetylesterase" evidence="2">
    <location>
        <begin position="1"/>
        <end position="98"/>
    </location>
</feature>
<dbReference type="InterPro" id="IPR036514">
    <property type="entry name" value="SGNH_hydro_sf"/>
</dbReference>
<evidence type="ECO:0000256" key="1">
    <source>
        <dbReference type="ARBA" id="ARBA00022801"/>
    </source>
</evidence>
<dbReference type="AlphaFoldDB" id="A0A382LI19"/>
<feature type="non-terminal residue" evidence="3">
    <location>
        <position position="402"/>
    </location>
</feature>
<dbReference type="PANTHER" id="PTHR22901:SF0">
    <property type="entry name" value="SIALATE O-ACETYLESTERASE"/>
    <property type="match status" value="1"/>
</dbReference>
<accession>A0A382LI19</accession>
<dbReference type="GO" id="GO:0001681">
    <property type="term" value="F:sialate O-acetylesterase activity"/>
    <property type="evidence" value="ECO:0007669"/>
    <property type="project" value="InterPro"/>
</dbReference>
<name>A0A382LI19_9ZZZZ</name>